<reference evidence="1 2" key="1">
    <citation type="submission" date="2014-06" db="EMBL/GenBank/DDBJ databases">
        <authorList>
            <person name="Swart Estienne"/>
        </authorList>
    </citation>
    <scope>NUCLEOTIDE SEQUENCE [LARGE SCALE GENOMIC DNA]</scope>
    <source>
        <strain evidence="1 2">130c</strain>
    </source>
</reference>
<organism evidence="1 2">
    <name type="scientific">Stylonychia lemnae</name>
    <name type="common">Ciliate</name>
    <dbReference type="NCBI Taxonomy" id="5949"/>
    <lineage>
        <taxon>Eukaryota</taxon>
        <taxon>Sar</taxon>
        <taxon>Alveolata</taxon>
        <taxon>Ciliophora</taxon>
        <taxon>Intramacronucleata</taxon>
        <taxon>Spirotrichea</taxon>
        <taxon>Stichotrichia</taxon>
        <taxon>Sporadotrichida</taxon>
        <taxon>Oxytrichidae</taxon>
        <taxon>Stylonychinae</taxon>
        <taxon>Stylonychia</taxon>
    </lineage>
</organism>
<accession>A0A078B0T1</accession>
<sequence length="239" mass="28003">MYRLTENEFDLAFKAEYNFLKTEPEVQENLELYAFVQLSQNIYTWTTQNGRSTQLRQRNRLETEICQYGRLGLHEDTIDYLNIAKTYQCPKKLDFQLQGSYSARVSKQVQIGIYPCNQTYLDITTNGTKICKSKEEQYRVGANLKLYVVVQNSFFDQDNFSDNSIKTSLKPYFLTPSNNQSHSYLFLLSKNQVQLRDSMFYGEIQQKEYIETRLDYFNVQELTADGQTSIMLCKTLVGL</sequence>
<evidence type="ECO:0000313" key="2">
    <source>
        <dbReference type="Proteomes" id="UP000039865"/>
    </source>
</evidence>
<protein>
    <submittedName>
        <fullName evidence="1">Uncharacterized protein</fullName>
    </submittedName>
</protein>
<gene>
    <name evidence="1" type="primary">Contig203.g240</name>
    <name evidence="1" type="ORF">STYLEM_17282</name>
</gene>
<dbReference type="EMBL" id="CCKQ01016290">
    <property type="protein sequence ID" value="CDW88164.1"/>
    <property type="molecule type" value="Genomic_DNA"/>
</dbReference>
<proteinExistence type="predicted"/>
<name>A0A078B0T1_STYLE</name>
<evidence type="ECO:0000313" key="1">
    <source>
        <dbReference type="EMBL" id="CDW88164.1"/>
    </source>
</evidence>
<dbReference type="OrthoDB" id="288398at2759"/>
<dbReference type="InParanoid" id="A0A078B0T1"/>
<keyword evidence="2" id="KW-1185">Reference proteome</keyword>
<dbReference type="Proteomes" id="UP000039865">
    <property type="component" value="Unassembled WGS sequence"/>
</dbReference>
<dbReference type="AlphaFoldDB" id="A0A078B0T1"/>